<name>A0A1H6KCJ2_9GAMM</name>
<evidence type="ECO:0000313" key="1">
    <source>
        <dbReference type="EMBL" id="SEH73206.1"/>
    </source>
</evidence>
<sequence length="91" mass="9866">MNQHERKATEAELARLRARQQQYLTNAASKGAPLYALFCPSCNATQLTTAAQADELTAICSCCAAIFGVRNSSIKATLCLFEPGIKPEFRA</sequence>
<accession>A0A1H6KCJ2</accession>
<organism evidence="1 2">
    <name type="scientific">Rheinheimera pacifica</name>
    <dbReference type="NCBI Taxonomy" id="173990"/>
    <lineage>
        <taxon>Bacteria</taxon>
        <taxon>Pseudomonadati</taxon>
        <taxon>Pseudomonadota</taxon>
        <taxon>Gammaproteobacteria</taxon>
        <taxon>Chromatiales</taxon>
        <taxon>Chromatiaceae</taxon>
        <taxon>Rheinheimera</taxon>
    </lineage>
</organism>
<protein>
    <submittedName>
        <fullName evidence="1">Uncharacterized protein</fullName>
    </submittedName>
</protein>
<dbReference type="RefSeq" id="WP_092791087.1">
    <property type="nucleotide sequence ID" value="NZ_FNXF01000003.1"/>
</dbReference>
<proteinExistence type="predicted"/>
<keyword evidence="2" id="KW-1185">Reference proteome</keyword>
<gene>
    <name evidence="1" type="ORF">SAMN05660691_01097</name>
</gene>
<dbReference type="Proteomes" id="UP000199371">
    <property type="component" value="Unassembled WGS sequence"/>
</dbReference>
<dbReference type="STRING" id="173990.SAMN05660691_01097"/>
<dbReference type="EMBL" id="FNXF01000003">
    <property type="protein sequence ID" value="SEH73206.1"/>
    <property type="molecule type" value="Genomic_DNA"/>
</dbReference>
<reference evidence="2" key="1">
    <citation type="submission" date="2016-10" db="EMBL/GenBank/DDBJ databases">
        <authorList>
            <person name="Varghese N."/>
            <person name="Submissions S."/>
        </authorList>
    </citation>
    <scope>NUCLEOTIDE SEQUENCE [LARGE SCALE GENOMIC DNA]</scope>
    <source>
        <strain evidence="2">DSM 17616</strain>
    </source>
</reference>
<evidence type="ECO:0000313" key="2">
    <source>
        <dbReference type="Proteomes" id="UP000199371"/>
    </source>
</evidence>
<dbReference type="AlphaFoldDB" id="A0A1H6KCJ2"/>